<keyword evidence="1" id="KW-0812">Transmembrane</keyword>
<name>A0A1M5UE41_9CLOT</name>
<evidence type="ECO:0000313" key="3">
    <source>
        <dbReference type="Proteomes" id="UP000184241"/>
    </source>
</evidence>
<evidence type="ECO:0000313" key="2">
    <source>
        <dbReference type="EMBL" id="SHH60923.1"/>
    </source>
</evidence>
<proteinExistence type="predicted"/>
<evidence type="ECO:0000256" key="1">
    <source>
        <dbReference type="SAM" id="Phobius"/>
    </source>
</evidence>
<accession>A0A1M5UE41</accession>
<dbReference type="EMBL" id="FQXU01000003">
    <property type="protein sequence ID" value="SHH60923.1"/>
    <property type="molecule type" value="Genomic_DNA"/>
</dbReference>
<reference evidence="2 3" key="1">
    <citation type="submission" date="2016-11" db="EMBL/GenBank/DDBJ databases">
        <authorList>
            <person name="Jaros S."/>
            <person name="Januszkiewicz K."/>
            <person name="Wedrychowicz H."/>
        </authorList>
    </citation>
    <scope>NUCLEOTIDE SEQUENCE [LARGE SCALE GENOMIC DNA]</scope>
    <source>
        <strain evidence="2 3">DSM 6191</strain>
    </source>
</reference>
<dbReference type="Proteomes" id="UP000184241">
    <property type="component" value="Unassembled WGS sequence"/>
</dbReference>
<dbReference type="RefSeq" id="WP_156337840.1">
    <property type="nucleotide sequence ID" value="NZ_FQXU01000003.1"/>
</dbReference>
<organism evidence="2 3">
    <name type="scientific">Clostridium intestinale DSM 6191</name>
    <dbReference type="NCBI Taxonomy" id="1121320"/>
    <lineage>
        <taxon>Bacteria</taxon>
        <taxon>Bacillati</taxon>
        <taxon>Bacillota</taxon>
        <taxon>Clostridia</taxon>
        <taxon>Eubacteriales</taxon>
        <taxon>Clostridiaceae</taxon>
        <taxon>Clostridium</taxon>
    </lineage>
</organism>
<keyword evidence="1" id="KW-0472">Membrane</keyword>
<protein>
    <submittedName>
        <fullName evidence="2">Uncharacterized protein</fullName>
    </submittedName>
</protein>
<gene>
    <name evidence="2" type="ORF">SAMN02745941_00483</name>
</gene>
<feature type="transmembrane region" description="Helical" evidence="1">
    <location>
        <begin position="30"/>
        <end position="46"/>
    </location>
</feature>
<dbReference type="AlphaFoldDB" id="A0A1M5UE41"/>
<sequence length="51" mass="5776">MNKSKDSNFDIMCALLLLCSGLFFEDAFPILIIGIGLSIYGLFRSFKRREA</sequence>
<keyword evidence="1" id="KW-1133">Transmembrane helix</keyword>